<sequence length="285" mass="32384">MGNEVVAIKALIQERHLSYTGFCQEWEKIAAGFDNRLAGSHPGHAQFYRWLKGDLRSGKPRTDSCRVLEAMFPGWSVEELFAPHSRTEDPREGSGEHRRTPSEEGRHLDLAGVYMSRPQFLSEVPLYEMIENASIVRASGLSLNLLTQHYADAQIRRLVESGTRFQLLFLDPDSEAMKVREQEEGYETGFLAGLTEINLKIMKERVRSLLTPEARDRVKIGVSAETIRFNIILIDDSTGVIRPYLPQSRGVDSPTLLTERRKHGGELFHTFEQVFASLWDRATPL</sequence>
<evidence type="ECO:0000313" key="4">
    <source>
        <dbReference type="Proteomes" id="UP001500443"/>
    </source>
</evidence>
<proteinExistence type="predicted"/>
<dbReference type="Proteomes" id="UP001500443">
    <property type="component" value="Unassembled WGS sequence"/>
</dbReference>
<evidence type="ECO:0000259" key="2">
    <source>
        <dbReference type="Pfam" id="PF19319"/>
    </source>
</evidence>
<dbReference type="InterPro" id="IPR045697">
    <property type="entry name" value="DUF5919"/>
</dbReference>
<evidence type="ECO:0000256" key="1">
    <source>
        <dbReference type="SAM" id="MobiDB-lite"/>
    </source>
</evidence>
<dbReference type="Pfam" id="PF19319">
    <property type="entry name" value="DUF5919"/>
    <property type="match status" value="1"/>
</dbReference>
<name>A0ABN2A008_9ACTN</name>
<feature type="compositionally biased region" description="Basic and acidic residues" evidence="1">
    <location>
        <begin position="85"/>
        <end position="106"/>
    </location>
</feature>
<feature type="domain" description="DUF5919" evidence="2">
    <location>
        <begin position="138"/>
        <end position="282"/>
    </location>
</feature>
<dbReference type="RefSeq" id="WP_344295090.1">
    <property type="nucleotide sequence ID" value="NZ_BAAAPF010000425.1"/>
</dbReference>
<feature type="region of interest" description="Disordered" evidence="1">
    <location>
        <begin position="83"/>
        <end position="106"/>
    </location>
</feature>
<organism evidence="3 4">
    <name type="scientific">Streptomyces synnematoformans</name>
    <dbReference type="NCBI Taxonomy" id="415721"/>
    <lineage>
        <taxon>Bacteria</taxon>
        <taxon>Bacillati</taxon>
        <taxon>Actinomycetota</taxon>
        <taxon>Actinomycetes</taxon>
        <taxon>Kitasatosporales</taxon>
        <taxon>Streptomycetaceae</taxon>
        <taxon>Streptomyces</taxon>
    </lineage>
</organism>
<keyword evidence="4" id="KW-1185">Reference proteome</keyword>
<comment type="caution">
    <text evidence="3">The sequence shown here is derived from an EMBL/GenBank/DDBJ whole genome shotgun (WGS) entry which is preliminary data.</text>
</comment>
<protein>
    <recommendedName>
        <fullName evidence="2">DUF5919 domain-containing protein</fullName>
    </recommendedName>
</protein>
<gene>
    <name evidence="3" type="ORF">GCM10009802_63710</name>
</gene>
<dbReference type="EMBL" id="BAAAPF010000425">
    <property type="protein sequence ID" value="GAA1508450.1"/>
    <property type="molecule type" value="Genomic_DNA"/>
</dbReference>
<accession>A0ABN2A008</accession>
<evidence type="ECO:0000313" key="3">
    <source>
        <dbReference type="EMBL" id="GAA1508450.1"/>
    </source>
</evidence>
<reference evidence="3 4" key="1">
    <citation type="journal article" date="2019" name="Int. J. Syst. Evol. Microbiol.">
        <title>The Global Catalogue of Microorganisms (GCM) 10K type strain sequencing project: providing services to taxonomists for standard genome sequencing and annotation.</title>
        <authorList>
            <consortium name="The Broad Institute Genomics Platform"/>
            <consortium name="The Broad Institute Genome Sequencing Center for Infectious Disease"/>
            <person name="Wu L."/>
            <person name="Ma J."/>
        </authorList>
    </citation>
    <scope>NUCLEOTIDE SEQUENCE [LARGE SCALE GENOMIC DNA]</scope>
    <source>
        <strain evidence="3 4">JCM 15481</strain>
    </source>
</reference>